<dbReference type="EMBL" id="BMQA01000014">
    <property type="protein sequence ID" value="GGJ29058.1"/>
    <property type="molecule type" value="Genomic_DNA"/>
</dbReference>
<feature type="signal peptide" evidence="4">
    <location>
        <begin position="1"/>
        <end position="28"/>
    </location>
</feature>
<accession>A0A917NVH6</accession>
<dbReference type="Proteomes" id="UP000657574">
    <property type="component" value="Unassembled WGS sequence"/>
</dbReference>
<name>A0A917NVH6_9ACTN</name>
<dbReference type="InterPro" id="IPR028082">
    <property type="entry name" value="Peripla_BP_I"/>
</dbReference>
<comment type="caution">
    <text evidence="6">The sequence shown here is derived from an EMBL/GenBank/DDBJ whole genome shotgun (WGS) entry which is preliminary data.</text>
</comment>
<protein>
    <submittedName>
        <fullName evidence="6">D-ribose ABC transporter substrate-binding protein</fullName>
    </submittedName>
</protein>
<dbReference type="PROSITE" id="PS51257">
    <property type="entry name" value="PROKAR_LIPOPROTEIN"/>
    <property type="match status" value="1"/>
</dbReference>
<evidence type="ECO:0000256" key="1">
    <source>
        <dbReference type="ARBA" id="ARBA00004196"/>
    </source>
</evidence>
<evidence type="ECO:0000256" key="4">
    <source>
        <dbReference type="SAM" id="SignalP"/>
    </source>
</evidence>
<comment type="similarity">
    <text evidence="2">Belongs to the bacterial solute-binding protein 2 family.</text>
</comment>
<evidence type="ECO:0000259" key="5">
    <source>
        <dbReference type="Pfam" id="PF13407"/>
    </source>
</evidence>
<keyword evidence="3 4" id="KW-0732">Signal</keyword>
<dbReference type="Gene3D" id="3.40.50.2300">
    <property type="match status" value="2"/>
</dbReference>
<dbReference type="InterPro" id="IPR006311">
    <property type="entry name" value="TAT_signal"/>
</dbReference>
<dbReference type="CDD" id="cd19967">
    <property type="entry name" value="PBP1_TmRBP-like"/>
    <property type="match status" value="1"/>
</dbReference>
<evidence type="ECO:0000256" key="3">
    <source>
        <dbReference type="ARBA" id="ARBA00022729"/>
    </source>
</evidence>
<dbReference type="GO" id="GO:0030246">
    <property type="term" value="F:carbohydrate binding"/>
    <property type="evidence" value="ECO:0007669"/>
    <property type="project" value="UniProtKB-ARBA"/>
</dbReference>
<feature type="domain" description="Periplasmic binding protein" evidence="5">
    <location>
        <begin position="51"/>
        <end position="305"/>
    </location>
</feature>
<reference evidence="6" key="2">
    <citation type="submission" date="2020-09" db="EMBL/GenBank/DDBJ databases">
        <authorList>
            <person name="Sun Q."/>
            <person name="Ohkuma M."/>
        </authorList>
    </citation>
    <scope>NUCLEOTIDE SEQUENCE</scope>
    <source>
        <strain evidence="6">JCM 3086</strain>
    </source>
</reference>
<keyword evidence="7" id="KW-1185">Reference proteome</keyword>
<feature type="chain" id="PRO_5038798546" evidence="4">
    <location>
        <begin position="29"/>
        <end position="333"/>
    </location>
</feature>
<dbReference type="PANTHER" id="PTHR46847:SF1">
    <property type="entry name" value="D-ALLOSE-BINDING PERIPLASMIC PROTEIN-RELATED"/>
    <property type="match status" value="1"/>
</dbReference>
<organism evidence="6 7">
    <name type="scientific">Streptomyces brasiliensis</name>
    <dbReference type="NCBI Taxonomy" id="1954"/>
    <lineage>
        <taxon>Bacteria</taxon>
        <taxon>Bacillati</taxon>
        <taxon>Actinomycetota</taxon>
        <taxon>Actinomycetes</taxon>
        <taxon>Kitasatosporales</taxon>
        <taxon>Streptomycetaceae</taxon>
        <taxon>Streptomyces</taxon>
    </lineage>
</organism>
<dbReference type="AlphaFoldDB" id="A0A917NVH6"/>
<dbReference type="PROSITE" id="PS51318">
    <property type="entry name" value="TAT"/>
    <property type="match status" value="1"/>
</dbReference>
<dbReference type="InterPro" id="IPR025997">
    <property type="entry name" value="SBP_2_dom"/>
</dbReference>
<evidence type="ECO:0000313" key="7">
    <source>
        <dbReference type="Proteomes" id="UP000657574"/>
    </source>
</evidence>
<dbReference type="RefSeq" id="WP_229840616.1">
    <property type="nucleotide sequence ID" value="NZ_BMQA01000014.1"/>
</dbReference>
<dbReference type="PANTHER" id="PTHR46847">
    <property type="entry name" value="D-ALLOSE-BINDING PERIPLASMIC PROTEIN-RELATED"/>
    <property type="match status" value="1"/>
</dbReference>
<dbReference type="GO" id="GO:0030313">
    <property type="term" value="C:cell envelope"/>
    <property type="evidence" value="ECO:0007669"/>
    <property type="project" value="UniProtKB-SubCell"/>
</dbReference>
<sequence length="333" mass="34578">MPFSRRHLLTTATATVTAGLLLTLSACGSSDDSGKAQGTKASSSSKKSNLIAIITPSPDNPFFKAEGDAAKAKAESMGYKTSVASHDDDPNKQSELIDAAISRHAAAIILDNAGADASIGPVQKATNAGIPVFLIDREINKTGVAKAQIVSNNSQGAQIAAQEFVKAMKEKGNYVELTGLASDTNAGVRSKGFNDVISQYPGLKKVAQQAANWDQQQAFDKMETILQRNPNVQGVIAGNDTMALGALAALKSAKKTGVVVVGFDGSPDAIAKIKAGTMQATALQPAALGAQEAVEQADQFIKTGKTGQPEKQSIDCELVTKANANDFGVFAKK</sequence>
<proteinExistence type="inferred from homology"/>
<reference evidence="6" key="1">
    <citation type="journal article" date="2014" name="Int. J. Syst. Evol. Microbiol.">
        <title>Complete genome sequence of Corynebacterium casei LMG S-19264T (=DSM 44701T), isolated from a smear-ripened cheese.</title>
        <authorList>
            <consortium name="US DOE Joint Genome Institute (JGI-PGF)"/>
            <person name="Walter F."/>
            <person name="Albersmeier A."/>
            <person name="Kalinowski J."/>
            <person name="Ruckert C."/>
        </authorList>
    </citation>
    <scope>NUCLEOTIDE SEQUENCE</scope>
    <source>
        <strain evidence="6">JCM 3086</strain>
    </source>
</reference>
<dbReference type="SUPFAM" id="SSF53822">
    <property type="entry name" value="Periplasmic binding protein-like I"/>
    <property type="match status" value="1"/>
</dbReference>
<comment type="subcellular location">
    <subcellularLocation>
        <location evidence="1">Cell envelope</location>
    </subcellularLocation>
</comment>
<evidence type="ECO:0000313" key="6">
    <source>
        <dbReference type="EMBL" id="GGJ29058.1"/>
    </source>
</evidence>
<dbReference type="Pfam" id="PF13407">
    <property type="entry name" value="Peripla_BP_4"/>
    <property type="match status" value="1"/>
</dbReference>
<evidence type="ECO:0000256" key="2">
    <source>
        <dbReference type="ARBA" id="ARBA00007639"/>
    </source>
</evidence>
<gene>
    <name evidence="6" type="ORF">GCM10010121_045440</name>
</gene>